<dbReference type="AlphaFoldDB" id="A0A0V0X9I4"/>
<accession>A0A0V0X9I4</accession>
<proteinExistence type="predicted"/>
<protein>
    <submittedName>
        <fullName evidence="1">Uncharacterized protein</fullName>
    </submittedName>
</protein>
<dbReference type="Proteomes" id="UP000054815">
    <property type="component" value="Unassembled WGS sequence"/>
</dbReference>
<evidence type="ECO:0000313" key="1">
    <source>
        <dbReference type="EMBL" id="KRX84548.1"/>
    </source>
</evidence>
<name>A0A0V0X9I4_TRIPS</name>
<evidence type="ECO:0000313" key="2">
    <source>
        <dbReference type="Proteomes" id="UP000054815"/>
    </source>
</evidence>
<dbReference type="EMBL" id="JYDU01000700">
    <property type="protein sequence ID" value="KRX84548.1"/>
    <property type="molecule type" value="Genomic_DNA"/>
</dbReference>
<sequence>MSTPLGKKEIHFNCREEHSLKLDLPGIAHRQGQSAE</sequence>
<organism evidence="1 2">
    <name type="scientific">Trichinella pseudospiralis</name>
    <name type="common">Parasitic roundworm</name>
    <dbReference type="NCBI Taxonomy" id="6337"/>
    <lineage>
        <taxon>Eukaryota</taxon>
        <taxon>Metazoa</taxon>
        <taxon>Ecdysozoa</taxon>
        <taxon>Nematoda</taxon>
        <taxon>Enoplea</taxon>
        <taxon>Dorylaimia</taxon>
        <taxon>Trichinellida</taxon>
        <taxon>Trichinellidae</taxon>
        <taxon>Trichinella</taxon>
    </lineage>
</organism>
<comment type="caution">
    <text evidence="1">The sequence shown here is derived from an EMBL/GenBank/DDBJ whole genome shotgun (WGS) entry which is preliminary data.</text>
</comment>
<gene>
    <name evidence="1" type="ORF">T4E_11758</name>
</gene>
<reference evidence="1 2" key="1">
    <citation type="submission" date="2015-01" db="EMBL/GenBank/DDBJ databases">
        <title>Evolution of Trichinella species and genotypes.</title>
        <authorList>
            <person name="Korhonen P.K."/>
            <person name="Edoardo P."/>
            <person name="Giuseppe L.R."/>
            <person name="Gasser R.B."/>
        </authorList>
    </citation>
    <scope>NUCLEOTIDE SEQUENCE [LARGE SCALE GENOMIC DNA]</scope>
    <source>
        <strain evidence="1">ISS141</strain>
    </source>
</reference>